<feature type="non-terminal residue" evidence="2">
    <location>
        <position position="1"/>
    </location>
</feature>
<accession>A0AAD6UXD2</accession>
<gene>
    <name evidence="2" type="ORF">GGX14DRAFT_339727</name>
</gene>
<feature type="region of interest" description="Disordered" evidence="1">
    <location>
        <begin position="414"/>
        <end position="437"/>
    </location>
</feature>
<evidence type="ECO:0000256" key="1">
    <source>
        <dbReference type="SAM" id="MobiDB-lite"/>
    </source>
</evidence>
<evidence type="ECO:0000313" key="2">
    <source>
        <dbReference type="EMBL" id="KAJ7194330.1"/>
    </source>
</evidence>
<feature type="region of interest" description="Disordered" evidence="1">
    <location>
        <begin position="85"/>
        <end position="110"/>
    </location>
</feature>
<feature type="region of interest" description="Disordered" evidence="1">
    <location>
        <begin position="350"/>
        <end position="401"/>
    </location>
</feature>
<protein>
    <submittedName>
        <fullName evidence="2">Uncharacterized protein</fullName>
    </submittedName>
</protein>
<feature type="non-terminal residue" evidence="2">
    <location>
        <position position="582"/>
    </location>
</feature>
<dbReference type="EMBL" id="JARJCW010000099">
    <property type="protein sequence ID" value="KAJ7194330.1"/>
    <property type="molecule type" value="Genomic_DNA"/>
</dbReference>
<proteinExistence type="predicted"/>
<reference evidence="2" key="1">
    <citation type="submission" date="2023-03" db="EMBL/GenBank/DDBJ databases">
        <title>Massive genome expansion in bonnet fungi (Mycena s.s.) driven by repeated elements and novel gene families across ecological guilds.</title>
        <authorList>
            <consortium name="Lawrence Berkeley National Laboratory"/>
            <person name="Harder C.B."/>
            <person name="Miyauchi S."/>
            <person name="Viragh M."/>
            <person name="Kuo A."/>
            <person name="Thoen E."/>
            <person name="Andreopoulos B."/>
            <person name="Lu D."/>
            <person name="Skrede I."/>
            <person name="Drula E."/>
            <person name="Henrissat B."/>
            <person name="Morin E."/>
            <person name="Kohler A."/>
            <person name="Barry K."/>
            <person name="LaButti K."/>
            <person name="Morin E."/>
            <person name="Salamov A."/>
            <person name="Lipzen A."/>
            <person name="Mereny Z."/>
            <person name="Hegedus B."/>
            <person name="Baldrian P."/>
            <person name="Stursova M."/>
            <person name="Weitz H."/>
            <person name="Taylor A."/>
            <person name="Grigoriev I.V."/>
            <person name="Nagy L.G."/>
            <person name="Martin F."/>
            <person name="Kauserud H."/>
        </authorList>
    </citation>
    <scope>NUCLEOTIDE SEQUENCE</scope>
    <source>
        <strain evidence="2">9144</strain>
    </source>
</reference>
<comment type="caution">
    <text evidence="2">The sequence shown here is derived from an EMBL/GenBank/DDBJ whole genome shotgun (WGS) entry which is preliminary data.</text>
</comment>
<name>A0AAD6UXD2_9AGAR</name>
<organism evidence="2 3">
    <name type="scientific">Mycena pura</name>
    <dbReference type="NCBI Taxonomy" id="153505"/>
    <lineage>
        <taxon>Eukaryota</taxon>
        <taxon>Fungi</taxon>
        <taxon>Dikarya</taxon>
        <taxon>Basidiomycota</taxon>
        <taxon>Agaricomycotina</taxon>
        <taxon>Agaricomycetes</taxon>
        <taxon>Agaricomycetidae</taxon>
        <taxon>Agaricales</taxon>
        <taxon>Marasmiineae</taxon>
        <taxon>Mycenaceae</taxon>
        <taxon>Mycena</taxon>
    </lineage>
</organism>
<dbReference type="AlphaFoldDB" id="A0AAD6UXD2"/>
<keyword evidence="3" id="KW-1185">Reference proteome</keyword>
<sequence length="582" mass="66106">PGTLQTYSSHQNLFAALRAQAQRCAAEKKRLEFKGKFAMPVNPLETERERVQLTSRDVWKATGFRFTVHDNPKLKNGHRTRYYCSQDESSKKAPKPSQNPDAKPRETPGMVRFPCRGRLTISSRQKDDSTRIVAINLRHAVHHVAYYDVSLPAEAADIIREHMEWCTPTELVKRVQTRFPSATANQIGDAWRSLSEMYWKRDAAQLISASKLLTDRNIPADNTNARRLELYGILAEYDNAGFPLAYCLLSTASSIAIGKRKLALTAFGVCVRDTYGVNPEFAHTDKDMAEIGMLKAVWDPKVSQCWWHVNDAVGKRMKSSKVSTTPYNSIRAHADFSFIDISFVPHGKADPNEYEGGNLTEESAPATASKETPNPSRLTIHLPPSQLPPTSAAAPSAKDPPRLDATGIPVLRIPPLRSTSSTGGDVDVEMSDGEDAASGKTRRTFCPVIHRDCIPAMMKTHAFAHPLIPGYCFPSREAIKYWAVKQMYDFCVEHDLCEVWAYLWENWYRTGRWELWVRSVHPTIPRLRTTMICESHWRRIKHDFLHHFHSPRVDLLVWILVTKLAPTYYRKLDNLFIDTGRY</sequence>
<evidence type="ECO:0000313" key="3">
    <source>
        <dbReference type="Proteomes" id="UP001219525"/>
    </source>
</evidence>
<dbReference type="Proteomes" id="UP001219525">
    <property type="component" value="Unassembled WGS sequence"/>
</dbReference>
<feature type="compositionally biased region" description="Acidic residues" evidence="1">
    <location>
        <begin position="426"/>
        <end position="435"/>
    </location>
</feature>